<dbReference type="Pfam" id="PF14384">
    <property type="entry name" value="BrnA_antitoxin"/>
    <property type="match status" value="1"/>
</dbReference>
<protein>
    <recommendedName>
        <fullName evidence="2">BrnA antitoxin of type II toxin-antitoxin system</fullName>
    </recommendedName>
</protein>
<organism evidence="1">
    <name type="scientific">uncultured Thermomicrobiales bacterium</name>
    <dbReference type="NCBI Taxonomy" id="1645740"/>
    <lineage>
        <taxon>Bacteria</taxon>
        <taxon>Pseudomonadati</taxon>
        <taxon>Thermomicrobiota</taxon>
        <taxon>Thermomicrobia</taxon>
        <taxon>Thermomicrobiales</taxon>
        <taxon>environmental samples</taxon>
    </lineage>
</organism>
<evidence type="ECO:0008006" key="2">
    <source>
        <dbReference type="Google" id="ProtNLM"/>
    </source>
</evidence>
<reference evidence="1" key="1">
    <citation type="submission" date="2020-02" db="EMBL/GenBank/DDBJ databases">
        <authorList>
            <person name="Meier V. D."/>
        </authorList>
    </citation>
    <scope>NUCLEOTIDE SEQUENCE</scope>
    <source>
        <strain evidence="1">AVDCRST_MAG33</strain>
    </source>
</reference>
<evidence type="ECO:0000313" key="1">
    <source>
        <dbReference type="EMBL" id="CAA9574618.1"/>
    </source>
</evidence>
<accession>A0A6J4VBH5</accession>
<dbReference type="AlphaFoldDB" id="A0A6J4VBH5"/>
<dbReference type="InterPro" id="IPR025528">
    <property type="entry name" value="BrnA_antitoxin"/>
</dbReference>
<gene>
    <name evidence="1" type="ORF">AVDCRST_MAG33-2904</name>
</gene>
<proteinExistence type="predicted"/>
<name>A0A6J4VBH5_9BACT</name>
<sequence>MDEMIRRGEDQTDWERVRALTPEQIEASIDFEDEGVFDWTTVQAEDSPTSQRTIISIDPETMDWFRAKAGDDYQDRINAVLREYVDAEKREAS</sequence>
<dbReference type="EMBL" id="CADCWK010000361">
    <property type="protein sequence ID" value="CAA9574618.1"/>
    <property type="molecule type" value="Genomic_DNA"/>
</dbReference>